<organism evidence="4 5">
    <name type="scientific">Undibacterium danionis</name>
    <dbReference type="NCBI Taxonomy" id="1812100"/>
    <lineage>
        <taxon>Bacteria</taxon>
        <taxon>Pseudomonadati</taxon>
        <taxon>Pseudomonadota</taxon>
        <taxon>Betaproteobacteria</taxon>
        <taxon>Burkholderiales</taxon>
        <taxon>Oxalobacteraceae</taxon>
        <taxon>Undibacterium</taxon>
    </lineage>
</organism>
<dbReference type="PROSITE" id="PS51832">
    <property type="entry name" value="HD_GYP"/>
    <property type="match status" value="1"/>
</dbReference>
<evidence type="ECO:0000259" key="3">
    <source>
        <dbReference type="PROSITE" id="PS51832"/>
    </source>
</evidence>
<keyword evidence="1" id="KW-0597">Phosphoprotein</keyword>
<dbReference type="InterPro" id="IPR052020">
    <property type="entry name" value="Cyclic_di-GMP/3'3'-cGAMP_PDE"/>
</dbReference>
<feature type="modified residue" description="4-aspartylphosphate" evidence="1">
    <location>
        <position position="60"/>
    </location>
</feature>
<dbReference type="PROSITE" id="PS50110">
    <property type="entry name" value="RESPONSE_REGULATORY"/>
    <property type="match status" value="1"/>
</dbReference>
<evidence type="ECO:0000256" key="1">
    <source>
        <dbReference type="PROSITE-ProRule" id="PRU00169"/>
    </source>
</evidence>
<sequence length="399" mass="44608">MTLSEQRIEQTVLVVDDTKENLNVIGHLLRPFYHVRVANSGARALEIAASLPQPDLILLDVMMPEMDGYQVLTILRQQDETREIPVIFVTAMDDDENEEHGLALGAVDYISKPVKPMLLLARVKAHLELKASRDRLANQNAYLDAEVYRRTLENEVIKDFSLHALASLAEKRDNETGNHLHRTKSYIEVLMEHLKDHPRFASQLTDPEARKRIAKAAPLHDIGKVGIPDGILLKPGKLTPEEFEIMKTHATIGVQAIDDAIKSVSRGREKEANGFMPPIMSPHLFSASALDFLEVCKQIAGGHHEKWDGSGYPLGLMGEQIPLPARLMAIADVFDALISRRHYKLAHSLEDTIAIISEGRGRHFDPDIVDAFLEMKDEIVAISEHFSDPEEDVVALAED</sequence>
<feature type="domain" description="Response regulatory" evidence="2">
    <location>
        <begin position="11"/>
        <end position="127"/>
    </location>
</feature>
<gene>
    <name evidence="4" type="ORF">ACFFJH_05830</name>
</gene>
<dbReference type="CDD" id="cd00077">
    <property type="entry name" value="HDc"/>
    <property type="match status" value="1"/>
</dbReference>
<accession>A0ABV6ICB0</accession>
<dbReference type="Proteomes" id="UP001589844">
    <property type="component" value="Unassembled WGS sequence"/>
</dbReference>
<keyword evidence="5" id="KW-1185">Reference proteome</keyword>
<feature type="domain" description="HD-GYP" evidence="3">
    <location>
        <begin position="154"/>
        <end position="388"/>
    </location>
</feature>
<name>A0ABV6ICB0_9BURK</name>
<dbReference type="InterPro" id="IPR003607">
    <property type="entry name" value="HD/PDEase_dom"/>
</dbReference>
<dbReference type="RefSeq" id="WP_390210840.1">
    <property type="nucleotide sequence ID" value="NZ_JBHLXJ010000007.1"/>
</dbReference>
<evidence type="ECO:0000313" key="4">
    <source>
        <dbReference type="EMBL" id="MFC0349317.1"/>
    </source>
</evidence>
<dbReference type="Gene3D" id="3.40.50.2300">
    <property type="match status" value="1"/>
</dbReference>
<dbReference type="PANTHER" id="PTHR45228:SF5">
    <property type="entry name" value="CYCLIC DI-GMP PHOSPHODIESTERASE VC_1348-RELATED"/>
    <property type="match status" value="1"/>
</dbReference>
<dbReference type="Gene3D" id="1.10.3210.10">
    <property type="entry name" value="Hypothetical protein af1432"/>
    <property type="match status" value="1"/>
</dbReference>
<reference evidence="4 5" key="1">
    <citation type="submission" date="2024-09" db="EMBL/GenBank/DDBJ databases">
        <authorList>
            <person name="Sun Q."/>
            <person name="Mori K."/>
        </authorList>
    </citation>
    <scope>NUCLEOTIDE SEQUENCE [LARGE SCALE GENOMIC DNA]</scope>
    <source>
        <strain evidence="4 5">CCM 8677</strain>
    </source>
</reference>
<dbReference type="InterPro" id="IPR001789">
    <property type="entry name" value="Sig_transdc_resp-reg_receiver"/>
</dbReference>
<dbReference type="EMBL" id="JBHLXJ010000007">
    <property type="protein sequence ID" value="MFC0349317.1"/>
    <property type="molecule type" value="Genomic_DNA"/>
</dbReference>
<comment type="caution">
    <text evidence="4">The sequence shown here is derived from an EMBL/GenBank/DDBJ whole genome shotgun (WGS) entry which is preliminary data.</text>
</comment>
<dbReference type="InterPro" id="IPR011006">
    <property type="entry name" value="CheY-like_superfamily"/>
</dbReference>
<dbReference type="InterPro" id="IPR037522">
    <property type="entry name" value="HD_GYP_dom"/>
</dbReference>
<dbReference type="PANTHER" id="PTHR45228">
    <property type="entry name" value="CYCLIC DI-GMP PHOSPHODIESTERASE TM_0186-RELATED"/>
    <property type="match status" value="1"/>
</dbReference>
<protein>
    <submittedName>
        <fullName evidence="4">Two-component system response regulator</fullName>
    </submittedName>
</protein>
<proteinExistence type="predicted"/>
<dbReference type="SMART" id="SM00448">
    <property type="entry name" value="REC"/>
    <property type="match status" value="1"/>
</dbReference>
<dbReference type="Pfam" id="PF13487">
    <property type="entry name" value="HD_5"/>
    <property type="match status" value="1"/>
</dbReference>
<dbReference type="Pfam" id="PF00072">
    <property type="entry name" value="Response_reg"/>
    <property type="match status" value="1"/>
</dbReference>
<dbReference type="SMART" id="SM00471">
    <property type="entry name" value="HDc"/>
    <property type="match status" value="1"/>
</dbReference>
<evidence type="ECO:0000313" key="5">
    <source>
        <dbReference type="Proteomes" id="UP001589844"/>
    </source>
</evidence>
<evidence type="ECO:0000259" key="2">
    <source>
        <dbReference type="PROSITE" id="PS50110"/>
    </source>
</evidence>
<dbReference type="SUPFAM" id="SSF109604">
    <property type="entry name" value="HD-domain/PDEase-like"/>
    <property type="match status" value="1"/>
</dbReference>
<dbReference type="SUPFAM" id="SSF52172">
    <property type="entry name" value="CheY-like"/>
    <property type="match status" value="1"/>
</dbReference>